<feature type="region of interest" description="Disordered" evidence="1">
    <location>
        <begin position="1"/>
        <end position="42"/>
    </location>
</feature>
<sequence>SRPKSPLNEPTGYDKRTNPSFRNGLFAPGSSNNKYRSHTEWRRPMQKDSKRCFVCNGNTHFTRGCPKQKNKFDQISRVQNVNRRGEGIERNVGRHVSKRDHSLVMASEGGMRIPWARAKNKLNFKRNARFWECQDVCRARARKALVDSSLDGADVKKAEMLIVRDDALLHDLLIGRSLLDRENISFARNENKFHVYYADDNSFVNMECEKNWDVKELKTPSKVIPGRIR</sequence>
<gene>
    <name evidence="2" type="ORF">CDAR_433761</name>
</gene>
<organism evidence="2 3">
    <name type="scientific">Caerostris darwini</name>
    <dbReference type="NCBI Taxonomy" id="1538125"/>
    <lineage>
        <taxon>Eukaryota</taxon>
        <taxon>Metazoa</taxon>
        <taxon>Ecdysozoa</taxon>
        <taxon>Arthropoda</taxon>
        <taxon>Chelicerata</taxon>
        <taxon>Arachnida</taxon>
        <taxon>Araneae</taxon>
        <taxon>Araneomorphae</taxon>
        <taxon>Entelegynae</taxon>
        <taxon>Araneoidea</taxon>
        <taxon>Araneidae</taxon>
        <taxon>Caerostris</taxon>
    </lineage>
</organism>
<dbReference type="GO" id="GO:0008270">
    <property type="term" value="F:zinc ion binding"/>
    <property type="evidence" value="ECO:0007669"/>
    <property type="project" value="InterPro"/>
</dbReference>
<dbReference type="InterPro" id="IPR036875">
    <property type="entry name" value="Znf_CCHC_sf"/>
</dbReference>
<name>A0AAV4SWT3_9ARAC</name>
<evidence type="ECO:0000313" key="2">
    <source>
        <dbReference type="EMBL" id="GIY37436.1"/>
    </source>
</evidence>
<dbReference type="GO" id="GO:0003676">
    <property type="term" value="F:nucleic acid binding"/>
    <property type="evidence" value="ECO:0007669"/>
    <property type="project" value="InterPro"/>
</dbReference>
<evidence type="ECO:0000313" key="3">
    <source>
        <dbReference type="Proteomes" id="UP001054837"/>
    </source>
</evidence>
<proteinExistence type="predicted"/>
<evidence type="ECO:0000256" key="1">
    <source>
        <dbReference type="SAM" id="MobiDB-lite"/>
    </source>
</evidence>
<dbReference type="EMBL" id="BPLQ01008449">
    <property type="protein sequence ID" value="GIY37436.1"/>
    <property type="molecule type" value="Genomic_DNA"/>
</dbReference>
<feature type="non-terminal residue" evidence="2">
    <location>
        <position position="1"/>
    </location>
</feature>
<evidence type="ECO:0008006" key="4">
    <source>
        <dbReference type="Google" id="ProtNLM"/>
    </source>
</evidence>
<reference evidence="2 3" key="1">
    <citation type="submission" date="2021-06" db="EMBL/GenBank/DDBJ databases">
        <title>Caerostris darwini draft genome.</title>
        <authorList>
            <person name="Kono N."/>
            <person name="Arakawa K."/>
        </authorList>
    </citation>
    <scope>NUCLEOTIDE SEQUENCE [LARGE SCALE GENOMIC DNA]</scope>
</reference>
<dbReference type="SUPFAM" id="SSF57756">
    <property type="entry name" value="Retrovirus zinc finger-like domains"/>
    <property type="match status" value="1"/>
</dbReference>
<comment type="caution">
    <text evidence="2">The sequence shown here is derived from an EMBL/GenBank/DDBJ whole genome shotgun (WGS) entry which is preliminary data.</text>
</comment>
<accession>A0AAV4SWT3</accession>
<dbReference type="AlphaFoldDB" id="A0AAV4SWT3"/>
<dbReference type="Proteomes" id="UP001054837">
    <property type="component" value="Unassembled WGS sequence"/>
</dbReference>
<keyword evidence="3" id="KW-1185">Reference proteome</keyword>
<protein>
    <recommendedName>
        <fullName evidence="4">CCHC-type domain-containing protein</fullName>
    </recommendedName>
</protein>